<feature type="compositionally biased region" description="Low complexity" evidence="1">
    <location>
        <begin position="547"/>
        <end position="561"/>
    </location>
</feature>
<feature type="compositionally biased region" description="Basic and acidic residues" evidence="1">
    <location>
        <begin position="188"/>
        <end position="199"/>
    </location>
</feature>
<reference evidence="3 4" key="1">
    <citation type="submission" date="2016-10" db="EMBL/GenBank/DDBJ databases">
        <authorList>
            <person name="de Groot N.N."/>
        </authorList>
    </citation>
    <scope>NUCLEOTIDE SEQUENCE [LARGE SCALE GENOMIC DNA]</scope>
    <source>
        <strain evidence="3 4">CGMCC 4.2026</strain>
    </source>
</reference>
<evidence type="ECO:0000259" key="2">
    <source>
        <dbReference type="Pfam" id="PF13672"/>
    </source>
</evidence>
<dbReference type="InterPro" id="IPR001932">
    <property type="entry name" value="PPM-type_phosphatase-like_dom"/>
</dbReference>
<feature type="compositionally biased region" description="Low complexity" evidence="1">
    <location>
        <begin position="140"/>
        <end position="164"/>
    </location>
</feature>
<feature type="region of interest" description="Disordered" evidence="1">
    <location>
        <begin position="27"/>
        <end position="716"/>
    </location>
</feature>
<feature type="compositionally biased region" description="Basic and acidic residues" evidence="1">
    <location>
        <begin position="662"/>
        <end position="676"/>
    </location>
</feature>
<dbReference type="SUPFAM" id="SSF81606">
    <property type="entry name" value="PP2C-like"/>
    <property type="match status" value="1"/>
</dbReference>
<feature type="compositionally biased region" description="Low complexity" evidence="1">
    <location>
        <begin position="471"/>
        <end position="484"/>
    </location>
</feature>
<sequence>MSQQGDDHPGQEDDWWRQLYDEDAASDALRAARGTGRSIDEHFDSAVDAMSPPPPPRSETMRLRRPTAPPPPASWPRPTRNVPPAPRDPEAPPPAASGEAGGPEAGVPAQAAEREGAVPPEPGRRHDVSLPGARADEPEAPGGADGPAFGPDGSPDADGPRGPAVPEAWFRPEVRDEGGAAGGSFDPGGRDGLGEHDAHLPWGGGVDPGDPEGLNGIGAPDGLAAVPEPGRERPLPREERAPWDPWAAPPTFGPPPEVPQAAEPEPEPEPRPWDVWSAPPTFAEPAPTPPEAASEAPPAAESDEVPAPRATHEPPPAQPWAAWVTPRPGTTPPPPSAPTTPSAPAAAEDWSAPHEPPSGTDCTPSAAAAPPAVSPAAHEARAEVPTAPEAEPRAGADPGFGALQEQHAEPEAPAEGGFGPGPVQERRAGPETPAEAGRVSEPYAEDVFFAGPEPYDGPQPYGESQDRPYAEPELTAEAAAEAYAGGEGFGGPEPYGSSQHRAYTEPEVAAEAGSAPGTSEDPEVPAGIGSAGEVSQEPFGASELSGEDAGPSAGPAADSPPEVAPDAYAEPLAEVWSPAEGPHEPYLDEPEPAVEAARPVPESFADPEPGAFAARGHQAHVEAATQSEAPQAGDPEPEPGSPAGDGAGAVQPVEAGGEASDDGGRAVEARALEVEPPRPVGLFEVPPTVTAEGVEPVVPVSPHIPFTDAPPDSPRRTEFVEGEVRWAPELPPGWVAADEGRRTERSDDVGEPEVVGGGPPTYGAEPTAWPEADPDELDGLVPDTVLDGARYGRLTLRAVALKGDSARYRGQPRRDALLTARFGSGDDGLLLVAVASGARGADEAHQAAQDAVRWIAGAVGRSRSRLAGDLRAARRGALKSGLHRLTDRCYGRLRARGEELGLPEGDYTASLRCLLLPVDPECRIRLFFGLGEGGLFRIRGGSWQDLDLAPDEVAAPFRFRATVAQPGDALLMCSAGLSEPLRGEPELAVHLAERWGSGTVPGLAAYLSDAQTRVKGYADDRTAVTVWDA</sequence>
<name>A0A1H8RGH4_9ACTN</name>
<feature type="compositionally biased region" description="Low complexity" evidence="1">
    <location>
        <begin position="593"/>
        <end position="602"/>
    </location>
</feature>
<dbReference type="AlphaFoldDB" id="A0A1H8RGH4"/>
<gene>
    <name evidence="3" type="ORF">SAMN05216267_103469</name>
</gene>
<accession>A0A1H8RGH4</accession>
<proteinExistence type="predicted"/>
<feature type="compositionally biased region" description="Low complexity" evidence="1">
    <location>
        <begin position="364"/>
        <end position="377"/>
    </location>
</feature>
<feature type="compositionally biased region" description="Pro residues" evidence="1">
    <location>
        <begin position="329"/>
        <end position="338"/>
    </location>
</feature>
<evidence type="ECO:0000313" key="3">
    <source>
        <dbReference type="EMBL" id="SEO65357.1"/>
    </source>
</evidence>
<feature type="compositionally biased region" description="Pro residues" evidence="1">
    <location>
        <begin position="247"/>
        <end position="258"/>
    </location>
</feature>
<feature type="region of interest" description="Disordered" evidence="1">
    <location>
        <begin position="733"/>
        <end position="781"/>
    </location>
</feature>
<protein>
    <submittedName>
        <fullName evidence="3">Protein phosphatase 2C</fullName>
    </submittedName>
</protein>
<dbReference type="EMBL" id="FODD01000034">
    <property type="protein sequence ID" value="SEO65357.1"/>
    <property type="molecule type" value="Genomic_DNA"/>
</dbReference>
<dbReference type="InterPro" id="IPR036457">
    <property type="entry name" value="PPM-type-like_dom_sf"/>
</dbReference>
<feature type="compositionally biased region" description="Basic and acidic residues" evidence="1">
    <location>
        <begin position="229"/>
        <end position="242"/>
    </location>
</feature>
<dbReference type="Proteomes" id="UP000181951">
    <property type="component" value="Unassembled WGS sequence"/>
</dbReference>
<dbReference type="Pfam" id="PF13672">
    <property type="entry name" value="PP2C_2"/>
    <property type="match status" value="1"/>
</dbReference>
<keyword evidence="4" id="KW-1185">Reference proteome</keyword>
<feature type="compositionally biased region" description="Pro residues" evidence="1">
    <location>
        <begin position="67"/>
        <end position="95"/>
    </location>
</feature>
<dbReference type="STRING" id="310780.SAMN05216267_103469"/>
<feature type="compositionally biased region" description="Basic and acidic residues" evidence="1">
    <location>
        <begin position="112"/>
        <end position="128"/>
    </location>
</feature>
<feature type="compositionally biased region" description="Basic and acidic residues" evidence="1">
    <location>
        <begin position="738"/>
        <end position="748"/>
    </location>
</feature>
<dbReference type="RefSeq" id="WP_075017853.1">
    <property type="nucleotide sequence ID" value="NZ_FODD01000034.1"/>
</dbReference>
<organism evidence="3 4">
    <name type="scientific">Actinacidiphila rubida</name>
    <dbReference type="NCBI Taxonomy" id="310780"/>
    <lineage>
        <taxon>Bacteria</taxon>
        <taxon>Bacillati</taxon>
        <taxon>Actinomycetota</taxon>
        <taxon>Actinomycetes</taxon>
        <taxon>Kitasatosporales</taxon>
        <taxon>Streptomycetaceae</taxon>
        <taxon>Actinacidiphila</taxon>
    </lineage>
</organism>
<evidence type="ECO:0000256" key="1">
    <source>
        <dbReference type="SAM" id="MobiDB-lite"/>
    </source>
</evidence>
<evidence type="ECO:0000313" key="4">
    <source>
        <dbReference type="Proteomes" id="UP000181951"/>
    </source>
</evidence>
<feature type="compositionally biased region" description="Low complexity" evidence="1">
    <location>
        <begin position="278"/>
        <end position="308"/>
    </location>
</feature>
<feature type="domain" description="PPM-type phosphatase" evidence="2">
    <location>
        <begin position="803"/>
        <end position="1007"/>
    </location>
</feature>